<dbReference type="InterPro" id="IPR025405">
    <property type="entry name" value="DUF4131"/>
</dbReference>
<feature type="transmembrane region" description="Helical" evidence="7">
    <location>
        <begin position="244"/>
        <end position="261"/>
    </location>
</feature>
<evidence type="ECO:0000313" key="11">
    <source>
        <dbReference type="Proteomes" id="UP000635071"/>
    </source>
</evidence>
<evidence type="ECO:0000256" key="6">
    <source>
        <dbReference type="SAM" id="MobiDB-lite"/>
    </source>
</evidence>
<dbReference type="PANTHER" id="PTHR30619">
    <property type="entry name" value="DNA INTERNALIZATION/COMPETENCE PROTEIN COMEC/REC2"/>
    <property type="match status" value="1"/>
</dbReference>
<evidence type="ECO:0000256" key="2">
    <source>
        <dbReference type="ARBA" id="ARBA00022475"/>
    </source>
</evidence>
<keyword evidence="4 7" id="KW-1133">Transmembrane helix</keyword>
<reference evidence="10" key="1">
    <citation type="journal article" date="2014" name="Int. J. Syst. Evol. Microbiol.">
        <title>Complete genome sequence of Corynebacterium casei LMG S-19264T (=DSM 44701T), isolated from a smear-ripened cheese.</title>
        <authorList>
            <consortium name="US DOE Joint Genome Institute (JGI-PGF)"/>
            <person name="Walter F."/>
            <person name="Albersmeier A."/>
            <person name="Kalinowski J."/>
            <person name="Ruckert C."/>
        </authorList>
    </citation>
    <scope>NUCLEOTIDE SEQUENCE</scope>
    <source>
        <strain evidence="10">CGMCC 1.15519</strain>
    </source>
</reference>
<evidence type="ECO:0000256" key="4">
    <source>
        <dbReference type="ARBA" id="ARBA00022989"/>
    </source>
</evidence>
<feature type="transmembrane region" description="Helical" evidence="7">
    <location>
        <begin position="419"/>
        <end position="441"/>
    </location>
</feature>
<dbReference type="InterPro" id="IPR004477">
    <property type="entry name" value="ComEC_N"/>
</dbReference>
<feature type="transmembrane region" description="Helical" evidence="7">
    <location>
        <begin position="291"/>
        <end position="309"/>
    </location>
</feature>
<keyword evidence="2" id="KW-1003">Cell membrane</keyword>
<sequence>MLALAGMGAAEWRSARVAHPILVERQVLEFAGVVKTTEIRAGRGQVRLIIAPDAASGLPPRVRITLRGALPPGLAPGAGVRLRAMLSPPAAAAIPGGYDFARRAWFDVIGATGFPMGTVHIVSPAPRPSGVLAWLTAARAALSARIIAAVPGEAGAMAAALVTGDQGAIPLETNQVMRDSGLAHLISISGLHIAVVVGGAIFLTRRLLALSPFIALRCPVKTIAVAVAALVGIAYTLLAGGEVPVVRSILATLIVLFGMVIGREALSLRLLAAAAMIILAVRPEALLGPSFQLSFAAVIAIVALYESPLGRWFSMPSENERWLRRFGRHAAALLATGLVAELALSSIGLFHFNRAGLYGVIANVIAIPWTSFVIIPLLMLALLAELLGIAALVWPLVGWSIAQVIALAGATAALPGAVIGMPAMPVAAFALVIAGGLWLALWRTRLRWWGAGVAGLGLVIAHLSVPPDLIISSDGRNAAVRLADGRLAFLRPRTGDFLRGMWGEAVAAEGDAASFADMPGMACSPDTCISLVRAADGRQWRLLATLSRDYVDREKFEPACAAADIVISDRRMPKWCKPRWRMFDRTVLGTTGAVAVWLYPARVDTVHDRIGDHPWRPHPAPRRYTKRPSVDAQPDLQ</sequence>
<keyword evidence="11" id="KW-1185">Reference proteome</keyword>
<evidence type="ECO:0000313" key="10">
    <source>
        <dbReference type="EMBL" id="GGE07753.1"/>
    </source>
</evidence>
<dbReference type="NCBIfam" id="TIGR00360">
    <property type="entry name" value="ComEC_N-term"/>
    <property type="match status" value="1"/>
</dbReference>
<dbReference type="Proteomes" id="UP000635071">
    <property type="component" value="Unassembled WGS sequence"/>
</dbReference>
<dbReference type="RefSeq" id="WP_371870755.1">
    <property type="nucleotide sequence ID" value="NZ_BMJM01000003.1"/>
</dbReference>
<proteinExistence type="predicted"/>
<protein>
    <submittedName>
        <fullName evidence="10">Competence protein ComEC</fullName>
    </submittedName>
</protein>
<feature type="transmembrane region" description="Helical" evidence="7">
    <location>
        <begin position="391"/>
        <end position="413"/>
    </location>
</feature>
<accession>A0A916ZQH5</accession>
<dbReference type="InterPro" id="IPR052159">
    <property type="entry name" value="Competence_DNA_uptake"/>
</dbReference>
<organism evidence="10 11">
    <name type="scientific">Sandarakinorhabdus glacialis</name>
    <dbReference type="NCBI Taxonomy" id="1614636"/>
    <lineage>
        <taxon>Bacteria</taxon>
        <taxon>Pseudomonadati</taxon>
        <taxon>Pseudomonadota</taxon>
        <taxon>Alphaproteobacteria</taxon>
        <taxon>Sphingomonadales</taxon>
        <taxon>Sphingosinicellaceae</taxon>
        <taxon>Sandarakinorhabdus</taxon>
    </lineage>
</organism>
<dbReference type="Pfam" id="PF13567">
    <property type="entry name" value="DUF4131"/>
    <property type="match status" value="1"/>
</dbReference>
<dbReference type="GO" id="GO:0005886">
    <property type="term" value="C:plasma membrane"/>
    <property type="evidence" value="ECO:0007669"/>
    <property type="project" value="UniProtKB-SubCell"/>
</dbReference>
<feature type="transmembrane region" description="Helical" evidence="7">
    <location>
        <begin position="268"/>
        <end position="285"/>
    </location>
</feature>
<feature type="transmembrane region" description="Helical" evidence="7">
    <location>
        <begin position="215"/>
        <end position="238"/>
    </location>
</feature>
<evidence type="ECO:0000256" key="1">
    <source>
        <dbReference type="ARBA" id="ARBA00004651"/>
    </source>
</evidence>
<dbReference type="PANTHER" id="PTHR30619:SF1">
    <property type="entry name" value="RECOMBINATION PROTEIN 2"/>
    <property type="match status" value="1"/>
</dbReference>
<gene>
    <name evidence="10" type="ORF">GCM10011529_12680</name>
</gene>
<feature type="region of interest" description="Disordered" evidence="6">
    <location>
        <begin position="610"/>
        <end position="637"/>
    </location>
</feature>
<evidence type="ECO:0000256" key="5">
    <source>
        <dbReference type="ARBA" id="ARBA00023136"/>
    </source>
</evidence>
<keyword evidence="5 7" id="KW-0472">Membrane</keyword>
<feature type="domain" description="DUF4131" evidence="9">
    <location>
        <begin position="2"/>
        <end position="117"/>
    </location>
</feature>
<evidence type="ECO:0000256" key="3">
    <source>
        <dbReference type="ARBA" id="ARBA00022692"/>
    </source>
</evidence>
<dbReference type="AlphaFoldDB" id="A0A916ZQH5"/>
<feature type="transmembrane region" description="Helical" evidence="7">
    <location>
        <begin position="358"/>
        <end position="384"/>
    </location>
</feature>
<reference evidence="10" key="2">
    <citation type="submission" date="2020-09" db="EMBL/GenBank/DDBJ databases">
        <authorList>
            <person name="Sun Q."/>
            <person name="Zhou Y."/>
        </authorList>
    </citation>
    <scope>NUCLEOTIDE SEQUENCE</scope>
    <source>
        <strain evidence="10">CGMCC 1.15519</strain>
    </source>
</reference>
<feature type="transmembrane region" description="Helical" evidence="7">
    <location>
        <begin position="330"/>
        <end position="352"/>
    </location>
</feature>
<keyword evidence="3 7" id="KW-0812">Transmembrane</keyword>
<feature type="transmembrane region" description="Helical" evidence="7">
    <location>
        <begin position="182"/>
        <end position="203"/>
    </location>
</feature>
<evidence type="ECO:0000259" key="8">
    <source>
        <dbReference type="Pfam" id="PF03772"/>
    </source>
</evidence>
<evidence type="ECO:0000259" key="9">
    <source>
        <dbReference type="Pfam" id="PF13567"/>
    </source>
</evidence>
<dbReference type="EMBL" id="BMJM01000003">
    <property type="protein sequence ID" value="GGE07753.1"/>
    <property type="molecule type" value="Genomic_DNA"/>
</dbReference>
<comment type="subcellular location">
    <subcellularLocation>
        <location evidence="1">Cell membrane</location>
        <topology evidence="1">Multi-pass membrane protein</topology>
    </subcellularLocation>
</comment>
<name>A0A916ZQH5_9SPHN</name>
<dbReference type="Pfam" id="PF03772">
    <property type="entry name" value="Competence"/>
    <property type="match status" value="1"/>
</dbReference>
<feature type="domain" description="ComEC/Rec2-related protein" evidence="8">
    <location>
        <begin position="161"/>
        <end position="445"/>
    </location>
</feature>
<comment type="caution">
    <text evidence="10">The sequence shown here is derived from an EMBL/GenBank/DDBJ whole genome shotgun (WGS) entry which is preliminary data.</text>
</comment>
<evidence type="ECO:0000256" key="7">
    <source>
        <dbReference type="SAM" id="Phobius"/>
    </source>
</evidence>
<feature type="transmembrane region" description="Helical" evidence="7">
    <location>
        <begin position="448"/>
        <end position="465"/>
    </location>
</feature>